<proteinExistence type="predicted"/>
<evidence type="ECO:0000256" key="1">
    <source>
        <dbReference type="SAM" id="MobiDB-lite"/>
    </source>
</evidence>
<evidence type="ECO:0000313" key="3">
    <source>
        <dbReference type="Proteomes" id="UP000001505"/>
    </source>
</evidence>
<evidence type="ECO:0000313" key="2">
    <source>
        <dbReference type="EMBL" id="ADI39329.1"/>
    </source>
</evidence>
<organism evidence="2 3">
    <name type="scientific">Waddlia chondrophila (strain ATCC VR-1470 / WSU 86-1044)</name>
    <dbReference type="NCBI Taxonomy" id="716544"/>
    <lineage>
        <taxon>Bacteria</taxon>
        <taxon>Pseudomonadati</taxon>
        <taxon>Chlamydiota</taxon>
        <taxon>Chlamydiia</taxon>
        <taxon>Parachlamydiales</taxon>
        <taxon>Waddliaceae</taxon>
        <taxon>Waddlia</taxon>
    </lineage>
</organism>
<gene>
    <name evidence="2" type="ordered locus">wcw_p0018</name>
</gene>
<reference evidence="2 3" key="1">
    <citation type="journal article" date="2010" name="PLoS ONE">
        <title>The Waddlia genome: a window into chlamydial biology.</title>
        <authorList>
            <person name="Bertelli C."/>
            <person name="Collyn F."/>
            <person name="Croxatto A."/>
            <person name="Ruckert C."/>
            <person name="Polkinghorne A."/>
            <person name="Kebbi-Beghdadi C."/>
            <person name="Goesmann A."/>
            <person name="Vaughan L."/>
            <person name="Greub G."/>
        </authorList>
    </citation>
    <scope>NUCLEOTIDE SEQUENCE [LARGE SCALE GENOMIC DNA]</scope>
    <source>
        <strain evidence="3">ATCC VR-1470 / WSU 86-1044</strain>
        <plasmid evidence="3">Plasmid pWc</plasmid>
    </source>
</reference>
<sequence length="99" mass="11056">MSKKAKLSQLHKELTTLNKTESKVEAKTETRNAQKKTSIGANPLRGERGDFLKVTITLPPGMLADLKRLGLERKLQGMKDTDVSSLIRESLTTFLESQE</sequence>
<dbReference type="AlphaFoldDB" id="D6YX23"/>
<dbReference type="RefSeq" id="WP_013183020.1">
    <property type="nucleotide sequence ID" value="NC_014226.1"/>
</dbReference>
<dbReference type="EMBL" id="CP001929">
    <property type="protein sequence ID" value="ADI39329.1"/>
    <property type="molecule type" value="Genomic_DNA"/>
</dbReference>
<accession>D6YX23</accession>
<dbReference type="HOGENOM" id="CLU_2319373_0_0_0"/>
<dbReference type="KEGG" id="wch:wcw_p0018"/>
<keyword evidence="2" id="KW-0614">Plasmid</keyword>
<protein>
    <submittedName>
        <fullName evidence="2">Uncharacterized protein</fullName>
    </submittedName>
</protein>
<name>D6YX23_WADCW</name>
<geneLocation type="plasmid" evidence="2 3">
    <name>pWc</name>
</geneLocation>
<dbReference type="OrthoDB" id="9999851at2"/>
<dbReference type="Proteomes" id="UP000001505">
    <property type="component" value="Plasmid pWc"/>
</dbReference>
<feature type="compositionally biased region" description="Basic and acidic residues" evidence="1">
    <location>
        <begin position="10"/>
        <end position="32"/>
    </location>
</feature>
<feature type="region of interest" description="Disordered" evidence="1">
    <location>
        <begin position="1"/>
        <end position="44"/>
    </location>
</feature>
<keyword evidence="3" id="KW-1185">Reference proteome</keyword>